<evidence type="ECO:0000259" key="5">
    <source>
        <dbReference type="PROSITE" id="PS50111"/>
    </source>
</evidence>
<feature type="domain" description="HAMP" evidence="6">
    <location>
        <begin position="398"/>
        <end position="448"/>
    </location>
</feature>
<evidence type="ECO:0000313" key="7">
    <source>
        <dbReference type="EMBL" id="WWC41972.1"/>
    </source>
</evidence>
<protein>
    <submittedName>
        <fullName evidence="7">Methyl-accepting chemotaxis protein</fullName>
    </submittedName>
</protein>
<feature type="transmembrane region" description="Helical" evidence="4">
    <location>
        <begin position="318"/>
        <end position="341"/>
    </location>
</feature>
<dbReference type="PANTHER" id="PTHR32089:SF112">
    <property type="entry name" value="LYSOZYME-LIKE PROTEIN-RELATED"/>
    <property type="match status" value="1"/>
</dbReference>
<keyword evidence="4" id="KW-0472">Membrane</keyword>
<gene>
    <name evidence="7" type="ORF">CVIC9261_01175</name>
</gene>
<evidence type="ECO:0000256" key="3">
    <source>
        <dbReference type="PROSITE-ProRule" id="PRU00284"/>
    </source>
</evidence>
<evidence type="ECO:0000256" key="2">
    <source>
        <dbReference type="ARBA" id="ARBA00029447"/>
    </source>
</evidence>
<accession>A0ABZ2E893</accession>
<keyword evidence="1 3" id="KW-0807">Transducer</keyword>
<dbReference type="PANTHER" id="PTHR32089">
    <property type="entry name" value="METHYL-ACCEPTING CHEMOTAXIS PROTEIN MCPB"/>
    <property type="match status" value="1"/>
</dbReference>
<dbReference type="SUPFAM" id="SSF58104">
    <property type="entry name" value="Methyl-accepting chemotaxis protein (MCP) signaling domain"/>
    <property type="match status" value="1"/>
</dbReference>
<dbReference type="Gene3D" id="1.10.287.950">
    <property type="entry name" value="Methyl-accepting chemotaxis protein"/>
    <property type="match status" value="1"/>
</dbReference>
<dbReference type="Gene3D" id="3.30.450.20">
    <property type="entry name" value="PAS domain"/>
    <property type="match status" value="2"/>
</dbReference>
<dbReference type="Gene3D" id="6.10.340.10">
    <property type="match status" value="1"/>
</dbReference>
<name>A0ABZ2E893_9BACT</name>
<dbReference type="Pfam" id="PF22673">
    <property type="entry name" value="MCP-like_PDC_1"/>
    <property type="match status" value="1"/>
</dbReference>
<dbReference type="EMBL" id="CP144916">
    <property type="protein sequence ID" value="WWC41972.1"/>
    <property type="molecule type" value="Genomic_DNA"/>
</dbReference>
<evidence type="ECO:0000313" key="8">
    <source>
        <dbReference type="Proteomes" id="UP001318120"/>
    </source>
</evidence>
<dbReference type="Pfam" id="PF00015">
    <property type="entry name" value="MCPsignal"/>
    <property type="match status" value="1"/>
</dbReference>
<evidence type="ECO:0000256" key="1">
    <source>
        <dbReference type="ARBA" id="ARBA00023224"/>
    </source>
</evidence>
<organism evidence="7 8">
    <name type="scientific">Campylobacter vicugnae</name>
    <dbReference type="NCBI Taxonomy" id="1660076"/>
    <lineage>
        <taxon>Bacteria</taxon>
        <taxon>Pseudomonadati</taxon>
        <taxon>Campylobacterota</taxon>
        <taxon>Epsilonproteobacteria</taxon>
        <taxon>Campylobacterales</taxon>
        <taxon>Campylobacteraceae</taxon>
        <taxon>Campylobacter</taxon>
    </lineage>
</organism>
<dbReference type="InterPro" id="IPR004089">
    <property type="entry name" value="MCPsignal_dom"/>
</dbReference>
<dbReference type="Proteomes" id="UP001318120">
    <property type="component" value="Chromosome"/>
</dbReference>
<keyword evidence="4" id="KW-1133">Transmembrane helix</keyword>
<sequence>MFKHMKLSIKLAIAGFVFSGLIVAMVVSVATYQSTNRAEDTAIAYMESSSLSHADLIAAEFNKLADDLHAYANVMEAGLATGTPMPIEAIGSLLNATLKDTKLSAGVFFYSVDNSIYAKNPNSNDPRYTQAGDLAMYVNMHGRFERLEDDYKTKDYFINGLDKPTITEPYEDHIEGKVMTMASITFPVKFNGKTIGIIGTDLDLDDFFVNRLKEVKLYNTDISFLTSNKGIMVANTNPANRGKAIAQVNPNLAQLMPVLTDPNHNYARVAGFSKNLNQDAYIMLSKININYVDENWGLATLVPSDEIFAQVRSARNSLIILGIFVALLGGFALFFATKMLVHRIENIRNSLLEFFDFLNHKRDDAHLAVITQYDEIGNMAKAINDNIISIKANLEKDSKAVEEALQKVHDVENGNLSARIKLNPISPELLRLKNVLNHMLDVLEQKVGSDINAIQGVFDKFKQLDFTSRIGNPKGEVEVVTNLLGDEVTKMLKGNLDQANDLQSRADQLKSFVANLNEGAKSQSESLQESAAAVEEMSSSMNSINDRATEVIKQSEDIKNIITIIRDIADQTNLLALNAAIEAARAGEHGRGFAVVADEVRKLAERTQKSLGEIEANVNILSQSINEMSQSINEQTVAINQINEAVVNVDALTRQNTQIAQDSDKIANEVDMIANAIVQEVKKKKF</sequence>
<evidence type="ECO:0000259" key="6">
    <source>
        <dbReference type="PROSITE" id="PS50885"/>
    </source>
</evidence>
<comment type="similarity">
    <text evidence="2">Belongs to the methyl-accepting chemotaxis (MCP) protein family.</text>
</comment>
<dbReference type="CDD" id="cd12913">
    <property type="entry name" value="PDC1_MCP_like"/>
    <property type="match status" value="1"/>
</dbReference>
<dbReference type="PROSITE" id="PS50885">
    <property type="entry name" value="HAMP"/>
    <property type="match status" value="1"/>
</dbReference>
<feature type="domain" description="Methyl-accepting transducer" evidence="5">
    <location>
        <begin position="507"/>
        <end position="686"/>
    </location>
</feature>
<keyword evidence="4" id="KW-0812">Transmembrane</keyword>
<dbReference type="InterPro" id="IPR003660">
    <property type="entry name" value="HAMP_dom"/>
</dbReference>
<keyword evidence="8" id="KW-1185">Reference proteome</keyword>
<dbReference type="SMART" id="SM00283">
    <property type="entry name" value="MA"/>
    <property type="match status" value="1"/>
</dbReference>
<evidence type="ECO:0000256" key="4">
    <source>
        <dbReference type="SAM" id="Phobius"/>
    </source>
</evidence>
<proteinExistence type="inferred from homology"/>
<dbReference type="PROSITE" id="PS50111">
    <property type="entry name" value="CHEMOTAXIS_TRANSDUC_2"/>
    <property type="match status" value="1"/>
</dbReference>
<reference evidence="7 8" key="1">
    <citation type="journal article" date="2017" name="Genome Biol. Evol.">
        <title>Comparative Genomic Analysis Identifies a Campylobacter Clade Deficient in Selenium Metabolism.</title>
        <authorList>
            <person name="Miller W.G."/>
            <person name="Yee E."/>
            <person name="Lopes B.S."/>
            <person name="Chapman M.H."/>
            <person name="Huynh S."/>
            <person name="Bono J.L."/>
            <person name="Parker C.T."/>
            <person name="Strachan N.J.C."/>
            <person name="Forbes K.J."/>
        </authorList>
    </citation>
    <scope>NUCLEOTIDE SEQUENCE [LARGE SCALE GENOMIC DNA]</scope>
    <source>
        <strain evidence="7 8">RM9261</strain>
    </source>
</reference>